<feature type="domain" description="RING-type" evidence="7">
    <location>
        <begin position="252"/>
        <end position="295"/>
    </location>
</feature>
<feature type="transmembrane region" description="Helical" evidence="6">
    <location>
        <begin position="51"/>
        <end position="70"/>
    </location>
</feature>
<dbReference type="AlphaFoldDB" id="A0A6P4XQ07"/>
<proteinExistence type="predicted"/>
<keyword evidence="8" id="KW-1185">Reference proteome</keyword>
<evidence type="ECO:0000256" key="4">
    <source>
        <dbReference type="PROSITE-ProRule" id="PRU00175"/>
    </source>
</evidence>
<accession>A0A6P4XQ07</accession>
<feature type="transmembrane region" description="Helical" evidence="6">
    <location>
        <begin position="12"/>
        <end position="31"/>
    </location>
</feature>
<keyword evidence="6" id="KW-0472">Membrane</keyword>
<feature type="transmembrane region" description="Helical" evidence="6">
    <location>
        <begin position="77"/>
        <end position="100"/>
    </location>
</feature>
<dbReference type="SMART" id="SM00184">
    <property type="entry name" value="RING"/>
    <property type="match status" value="1"/>
</dbReference>
<dbReference type="GO" id="GO:0016567">
    <property type="term" value="P:protein ubiquitination"/>
    <property type="evidence" value="ECO:0007669"/>
    <property type="project" value="TreeGrafter"/>
</dbReference>
<evidence type="ECO:0000256" key="3">
    <source>
        <dbReference type="ARBA" id="ARBA00022833"/>
    </source>
</evidence>
<protein>
    <submittedName>
        <fullName evidence="9">Uncharacterized protein LOC109462107</fullName>
    </submittedName>
</protein>
<evidence type="ECO:0000256" key="5">
    <source>
        <dbReference type="SAM" id="MobiDB-lite"/>
    </source>
</evidence>
<dbReference type="RefSeq" id="XP_019614163.1">
    <property type="nucleotide sequence ID" value="XM_019758604.1"/>
</dbReference>
<keyword evidence="6" id="KW-0812">Transmembrane</keyword>
<evidence type="ECO:0000259" key="7">
    <source>
        <dbReference type="PROSITE" id="PS50089"/>
    </source>
</evidence>
<dbReference type="InterPro" id="IPR013083">
    <property type="entry name" value="Znf_RING/FYVE/PHD"/>
</dbReference>
<sequence length="310" mass="34874">MPRHRLGHIAAVLGKAGVFLGLLTYSVLQLFAQSLPLTAIYSYLPTADDSLAALLLRLVQNTVTLCACVSASVCVRVVLAVCFGLTRFLVDVLATVWFFFATAKESLLGGVLRRFRRVWSLEFISSYLENCVFARRRSASRGDDTDSEDDTSGSEDETQFRFGRDSSSVLSDRRPFRGRTLLLLFFGVPMVMMWAVLLILPNIRTGLRRRLRNRREASRTVVTAHSELRCVGTQKARERTELCKGKTKRERCAVCLDKKSSVRLKPCGHDRLCQRCVTRIMDPDYQYSGICPLCRTNVTEVVTPSNVFGQ</sequence>
<dbReference type="InterPro" id="IPR001841">
    <property type="entry name" value="Znf_RING"/>
</dbReference>
<evidence type="ECO:0000313" key="9">
    <source>
        <dbReference type="RefSeq" id="XP_019614163.1"/>
    </source>
</evidence>
<dbReference type="PANTHER" id="PTHR12183:SF32">
    <property type="entry name" value="MITOCHONDRIAL E3 UBIQUITIN PROTEIN LIGASE 1"/>
    <property type="match status" value="1"/>
</dbReference>
<dbReference type="Pfam" id="PF13920">
    <property type="entry name" value="zf-C3HC4_3"/>
    <property type="match status" value="1"/>
</dbReference>
<evidence type="ECO:0000313" key="8">
    <source>
        <dbReference type="Proteomes" id="UP000515135"/>
    </source>
</evidence>
<keyword evidence="3" id="KW-0862">Zinc</keyword>
<dbReference type="GeneID" id="109462107"/>
<evidence type="ECO:0000256" key="1">
    <source>
        <dbReference type="ARBA" id="ARBA00022723"/>
    </source>
</evidence>
<evidence type="ECO:0000256" key="6">
    <source>
        <dbReference type="SAM" id="Phobius"/>
    </source>
</evidence>
<dbReference type="SUPFAM" id="SSF57850">
    <property type="entry name" value="RING/U-box"/>
    <property type="match status" value="1"/>
</dbReference>
<dbReference type="OrthoDB" id="1711136at2759"/>
<dbReference type="GO" id="GO:0008270">
    <property type="term" value="F:zinc ion binding"/>
    <property type="evidence" value="ECO:0007669"/>
    <property type="project" value="UniProtKB-KW"/>
</dbReference>
<keyword evidence="2 4" id="KW-0863">Zinc-finger</keyword>
<dbReference type="GO" id="GO:0004842">
    <property type="term" value="F:ubiquitin-protein transferase activity"/>
    <property type="evidence" value="ECO:0007669"/>
    <property type="project" value="TreeGrafter"/>
</dbReference>
<dbReference type="KEGG" id="bbel:109462107"/>
<keyword evidence="6" id="KW-1133">Transmembrane helix</keyword>
<feature type="compositionally biased region" description="Acidic residues" evidence="5">
    <location>
        <begin position="145"/>
        <end position="157"/>
    </location>
</feature>
<evidence type="ECO:0000256" key="2">
    <source>
        <dbReference type="ARBA" id="ARBA00022771"/>
    </source>
</evidence>
<dbReference type="PROSITE" id="PS50089">
    <property type="entry name" value="ZF_RING_2"/>
    <property type="match status" value="1"/>
</dbReference>
<dbReference type="InterPro" id="IPR051652">
    <property type="entry name" value="MDM2_MDM4_MUL1"/>
</dbReference>
<reference evidence="9" key="1">
    <citation type="submission" date="2025-08" db="UniProtKB">
        <authorList>
            <consortium name="RefSeq"/>
        </authorList>
    </citation>
    <scope>IDENTIFICATION</scope>
    <source>
        <tissue evidence="9">Gonad</tissue>
    </source>
</reference>
<dbReference type="PANTHER" id="PTHR12183">
    <property type="entry name" value="MITOCHONDRIAL UBIQUITIN LIGASE ACTIVATOR OF NFKB 1"/>
    <property type="match status" value="1"/>
</dbReference>
<name>A0A6P4XQ07_BRABE</name>
<feature type="region of interest" description="Disordered" evidence="5">
    <location>
        <begin position="140"/>
        <end position="160"/>
    </location>
</feature>
<dbReference type="Proteomes" id="UP000515135">
    <property type="component" value="Unplaced"/>
</dbReference>
<keyword evidence="1" id="KW-0479">Metal-binding</keyword>
<organism evidence="8 9">
    <name type="scientific">Branchiostoma belcheri</name>
    <name type="common">Amphioxus</name>
    <dbReference type="NCBI Taxonomy" id="7741"/>
    <lineage>
        <taxon>Eukaryota</taxon>
        <taxon>Metazoa</taxon>
        <taxon>Chordata</taxon>
        <taxon>Cephalochordata</taxon>
        <taxon>Leptocardii</taxon>
        <taxon>Amphioxiformes</taxon>
        <taxon>Branchiostomatidae</taxon>
        <taxon>Branchiostoma</taxon>
    </lineage>
</organism>
<feature type="transmembrane region" description="Helical" evidence="6">
    <location>
        <begin position="181"/>
        <end position="200"/>
    </location>
</feature>
<gene>
    <name evidence="9" type="primary">LOC109462107</name>
</gene>
<dbReference type="Gene3D" id="3.30.40.10">
    <property type="entry name" value="Zinc/RING finger domain, C3HC4 (zinc finger)"/>
    <property type="match status" value="1"/>
</dbReference>